<dbReference type="GO" id="GO:0003735">
    <property type="term" value="F:structural constituent of ribosome"/>
    <property type="evidence" value="ECO:0007669"/>
    <property type="project" value="InterPro"/>
</dbReference>
<dbReference type="Gene3D" id="3.100.10.10">
    <property type="match status" value="1"/>
</dbReference>
<dbReference type="SUPFAM" id="SSF52080">
    <property type="entry name" value="Ribosomal proteins L15p and L18e"/>
    <property type="match status" value="1"/>
</dbReference>
<accession>A0A1H2K7A2</accession>
<gene>
    <name evidence="4" type="primary">rplO</name>
    <name evidence="7" type="ORF">SAMN04487931_12221</name>
</gene>
<evidence type="ECO:0000313" key="7">
    <source>
        <dbReference type="EMBL" id="SDU64452.1"/>
    </source>
</evidence>
<evidence type="ECO:0000256" key="5">
    <source>
        <dbReference type="SAM" id="MobiDB-lite"/>
    </source>
</evidence>
<evidence type="ECO:0000259" key="6">
    <source>
        <dbReference type="Pfam" id="PF00828"/>
    </source>
</evidence>
<proteinExistence type="inferred from homology"/>
<dbReference type="InterPro" id="IPR005749">
    <property type="entry name" value="Ribosomal_uL15_bac-type"/>
</dbReference>
<comment type="similarity">
    <text evidence="1 4">Belongs to the universal ribosomal protein uL15 family.</text>
</comment>
<dbReference type="Proteomes" id="UP000199608">
    <property type="component" value="Unassembled WGS sequence"/>
</dbReference>
<evidence type="ECO:0000256" key="4">
    <source>
        <dbReference type="HAMAP-Rule" id="MF_01341"/>
    </source>
</evidence>
<dbReference type="InterPro" id="IPR030878">
    <property type="entry name" value="Ribosomal_uL15"/>
</dbReference>
<dbReference type="GO" id="GO:0022625">
    <property type="term" value="C:cytosolic large ribosomal subunit"/>
    <property type="evidence" value="ECO:0007669"/>
    <property type="project" value="TreeGrafter"/>
</dbReference>
<feature type="region of interest" description="Disordered" evidence="5">
    <location>
        <begin position="1"/>
        <end position="54"/>
    </location>
</feature>
<dbReference type="PANTHER" id="PTHR12934">
    <property type="entry name" value="50S RIBOSOMAL PROTEIN L15"/>
    <property type="match status" value="1"/>
</dbReference>
<dbReference type="HAMAP" id="MF_01341">
    <property type="entry name" value="Ribosomal_uL15"/>
    <property type="match status" value="1"/>
</dbReference>
<comment type="subunit">
    <text evidence="4">Part of the 50S ribosomal subunit.</text>
</comment>
<keyword evidence="4" id="KW-0694">RNA-binding</keyword>
<dbReference type="InterPro" id="IPR036227">
    <property type="entry name" value="Ribosomal_uL15/eL18_sf"/>
</dbReference>
<dbReference type="AlphaFoldDB" id="A0A1H2K7A2"/>
<keyword evidence="2 4" id="KW-0689">Ribosomal protein</keyword>
<feature type="domain" description="Large ribosomal subunit protein uL15/eL18" evidence="6">
    <location>
        <begin position="77"/>
        <end position="144"/>
    </location>
</feature>
<dbReference type="PANTHER" id="PTHR12934:SF11">
    <property type="entry name" value="LARGE RIBOSOMAL SUBUNIT PROTEIN UL15M"/>
    <property type="match status" value="1"/>
</dbReference>
<evidence type="ECO:0000313" key="8">
    <source>
        <dbReference type="Proteomes" id="UP000199608"/>
    </source>
</evidence>
<dbReference type="RefSeq" id="WP_092238471.1">
    <property type="nucleotide sequence ID" value="NZ_FNLL01000022.1"/>
</dbReference>
<evidence type="ECO:0000256" key="1">
    <source>
        <dbReference type="ARBA" id="ARBA00007320"/>
    </source>
</evidence>
<dbReference type="GO" id="GO:0006412">
    <property type="term" value="P:translation"/>
    <property type="evidence" value="ECO:0007669"/>
    <property type="project" value="UniProtKB-UniRule"/>
</dbReference>
<dbReference type="GO" id="GO:0019843">
    <property type="term" value="F:rRNA binding"/>
    <property type="evidence" value="ECO:0007669"/>
    <property type="project" value="UniProtKB-UniRule"/>
</dbReference>
<organism evidence="7 8">
    <name type="scientific">Desulfobacula phenolica</name>
    <dbReference type="NCBI Taxonomy" id="90732"/>
    <lineage>
        <taxon>Bacteria</taxon>
        <taxon>Pseudomonadati</taxon>
        <taxon>Thermodesulfobacteriota</taxon>
        <taxon>Desulfobacteria</taxon>
        <taxon>Desulfobacterales</taxon>
        <taxon>Desulfobacteraceae</taxon>
        <taxon>Desulfobacula</taxon>
    </lineage>
</organism>
<dbReference type="EMBL" id="FNLL01000022">
    <property type="protein sequence ID" value="SDU64452.1"/>
    <property type="molecule type" value="Genomic_DNA"/>
</dbReference>
<reference evidence="8" key="1">
    <citation type="submission" date="2016-10" db="EMBL/GenBank/DDBJ databases">
        <authorList>
            <person name="Varghese N."/>
            <person name="Submissions S."/>
        </authorList>
    </citation>
    <scope>NUCLEOTIDE SEQUENCE [LARGE SCALE GENOMIC DNA]</scope>
    <source>
        <strain evidence="8">DSM 3384</strain>
    </source>
</reference>
<dbReference type="InterPro" id="IPR021131">
    <property type="entry name" value="Ribosomal_uL15/eL18"/>
</dbReference>
<keyword evidence="3 4" id="KW-0687">Ribonucleoprotein</keyword>
<dbReference type="NCBIfam" id="TIGR01071">
    <property type="entry name" value="rplO_bact"/>
    <property type="match status" value="1"/>
</dbReference>
<protein>
    <recommendedName>
        <fullName evidence="4">Large ribosomal subunit protein uL15</fullName>
    </recommendedName>
</protein>
<dbReference type="Pfam" id="PF00828">
    <property type="entry name" value="Ribosomal_L27A"/>
    <property type="match status" value="1"/>
</dbReference>
<comment type="function">
    <text evidence="4">Binds to the 23S rRNA.</text>
</comment>
<keyword evidence="8" id="KW-1185">Reference proteome</keyword>
<sequence length="144" mass="15560">MQLHDLAPAPGSRKNRKKVGRGPGSGMGKTSTRGHKGLKARSGGSVRPGFEGGQMPIYRRLPKRGFFNIFKTNNAILNITDLDRFEDGASIDMDALREAGMVKGRVDGVKLLGNGETTKKFFLKSILVSKTAKEKIESVGGTIE</sequence>
<keyword evidence="4" id="KW-0699">rRNA-binding</keyword>
<evidence type="ECO:0000256" key="2">
    <source>
        <dbReference type="ARBA" id="ARBA00022980"/>
    </source>
</evidence>
<name>A0A1H2K7A2_9BACT</name>
<evidence type="ECO:0000256" key="3">
    <source>
        <dbReference type="ARBA" id="ARBA00023274"/>
    </source>
</evidence>